<evidence type="ECO:0000256" key="6">
    <source>
        <dbReference type="ARBA" id="ARBA00023136"/>
    </source>
</evidence>
<keyword evidence="3" id="KW-1003">Cell membrane</keyword>
<comment type="caution">
    <text evidence="12">The sequence shown here is derived from an EMBL/GenBank/DDBJ whole genome shotgun (WGS) entry which is preliminary data.</text>
</comment>
<reference evidence="13" key="1">
    <citation type="submission" date="2018-12" db="EMBL/GenBank/DDBJ databases">
        <title>Tengunoibacter tsumagoiensis gen. nov., sp. nov., Dictyobacter kobayashii sp. nov., D. alpinus sp. nov., and D. joshuensis sp. nov. and description of Dictyobacteraceae fam. nov. within the order Ktedonobacterales isolated from Tengu-no-mugimeshi.</title>
        <authorList>
            <person name="Wang C.M."/>
            <person name="Zheng Y."/>
            <person name="Sakai Y."/>
            <person name="Toyoda A."/>
            <person name="Minakuchi Y."/>
            <person name="Abe K."/>
            <person name="Yokota A."/>
            <person name="Yabe S."/>
        </authorList>
    </citation>
    <scope>NUCLEOTIDE SEQUENCE [LARGE SCALE GENOMIC DNA]</scope>
    <source>
        <strain evidence="13">S-27</strain>
    </source>
</reference>
<keyword evidence="4 9" id="KW-0812">Transmembrane</keyword>
<evidence type="ECO:0000313" key="13">
    <source>
        <dbReference type="Proteomes" id="UP000287224"/>
    </source>
</evidence>
<organism evidence="12 13">
    <name type="scientific">Dictyobacter aurantiacus</name>
    <dbReference type="NCBI Taxonomy" id="1936993"/>
    <lineage>
        <taxon>Bacteria</taxon>
        <taxon>Bacillati</taxon>
        <taxon>Chloroflexota</taxon>
        <taxon>Ktedonobacteria</taxon>
        <taxon>Ktedonobacterales</taxon>
        <taxon>Dictyobacteraceae</taxon>
        <taxon>Dictyobacter</taxon>
    </lineage>
</organism>
<dbReference type="PANTHER" id="PTHR37461">
    <property type="entry name" value="ANTI-SIGMA-K FACTOR RSKA"/>
    <property type="match status" value="1"/>
</dbReference>
<dbReference type="Pfam" id="PF13490">
    <property type="entry name" value="zf-HC2"/>
    <property type="match status" value="1"/>
</dbReference>
<dbReference type="Pfam" id="PF10099">
    <property type="entry name" value="RskA_C"/>
    <property type="match status" value="1"/>
</dbReference>
<accession>A0A401ZFV5</accession>
<dbReference type="InterPro" id="IPR051474">
    <property type="entry name" value="Anti-sigma-K/W_factor"/>
</dbReference>
<comment type="subcellular location">
    <subcellularLocation>
        <location evidence="2">Cell membrane</location>
    </subcellularLocation>
    <subcellularLocation>
        <location evidence="1">Membrane</location>
        <topology evidence="1">Single-pass membrane protein</topology>
    </subcellularLocation>
</comment>
<sequence>MTCQEFEELSGAYVLGALTPEEKKAMDEHLAQCRDCAAKLPELQAIVNLLPLASQDVEPAADLKQRFFTQLQQEQLSTTGRPSRRAAILPLSTRAAARRSSGRTLRAALVAVAAVLVFSALGGMLFWNLSLQHQIASLSANVVQANTYKLQGTANGASSQGELTCYSRQQVCIVVMHGLPPISGNHVYQGWLLQGKQTTSLGLFTIRDGTATLPFQGSTKGYDAVAISLEPGPTATPQAPKGPVVALGMLQGLASNTAPERAQQSLADLL</sequence>
<dbReference type="EMBL" id="BIFQ01000001">
    <property type="protein sequence ID" value="GCE05683.1"/>
    <property type="molecule type" value="Genomic_DNA"/>
</dbReference>
<name>A0A401ZFV5_9CHLR</name>
<evidence type="ECO:0000256" key="9">
    <source>
        <dbReference type="SAM" id="Phobius"/>
    </source>
</evidence>
<keyword evidence="6 9" id="KW-0472">Membrane</keyword>
<evidence type="ECO:0000256" key="3">
    <source>
        <dbReference type="ARBA" id="ARBA00022475"/>
    </source>
</evidence>
<evidence type="ECO:0000259" key="10">
    <source>
        <dbReference type="Pfam" id="PF10099"/>
    </source>
</evidence>
<proteinExistence type="predicted"/>
<dbReference type="GO" id="GO:0016989">
    <property type="term" value="F:sigma factor antagonist activity"/>
    <property type="evidence" value="ECO:0007669"/>
    <property type="project" value="TreeGrafter"/>
</dbReference>
<keyword evidence="5 9" id="KW-1133">Transmembrane helix</keyword>
<dbReference type="Proteomes" id="UP000287224">
    <property type="component" value="Unassembled WGS sequence"/>
</dbReference>
<evidence type="ECO:0000256" key="1">
    <source>
        <dbReference type="ARBA" id="ARBA00004167"/>
    </source>
</evidence>
<evidence type="ECO:0000313" key="12">
    <source>
        <dbReference type="EMBL" id="GCE05683.1"/>
    </source>
</evidence>
<dbReference type="Gene3D" id="1.10.10.1320">
    <property type="entry name" value="Anti-sigma factor, zinc-finger domain"/>
    <property type="match status" value="1"/>
</dbReference>
<evidence type="ECO:0000256" key="7">
    <source>
        <dbReference type="ARBA" id="ARBA00029829"/>
    </source>
</evidence>
<dbReference type="GO" id="GO:0005886">
    <property type="term" value="C:plasma membrane"/>
    <property type="evidence" value="ECO:0007669"/>
    <property type="project" value="UniProtKB-SubCell"/>
</dbReference>
<dbReference type="OrthoDB" id="153510at2"/>
<feature type="domain" description="Putative zinc-finger" evidence="11">
    <location>
        <begin position="3"/>
        <end position="37"/>
    </location>
</feature>
<dbReference type="PANTHER" id="PTHR37461:SF1">
    <property type="entry name" value="ANTI-SIGMA-K FACTOR RSKA"/>
    <property type="match status" value="1"/>
</dbReference>
<feature type="transmembrane region" description="Helical" evidence="9">
    <location>
        <begin position="107"/>
        <end position="127"/>
    </location>
</feature>
<dbReference type="InterPro" id="IPR027383">
    <property type="entry name" value="Znf_put"/>
</dbReference>
<feature type="domain" description="Anti-sigma K factor RskA C-terminal" evidence="10">
    <location>
        <begin position="109"/>
        <end position="244"/>
    </location>
</feature>
<protein>
    <recommendedName>
        <fullName evidence="8">Regulator of SigK</fullName>
    </recommendedName>
    <alternativeName>
        <fullName evidence="7">Sigma-K anti-sigma factor RskA</fullName>
    </alternativeName>
</protein>
<evidence type="ECO:0000256" key="2">
    <source>
        <dbReference type="ARBA" id="ARBA00004236"/>
    </source>
</evidence>
<evidence type="ECO:0000256" key="5">
    <source>
        <dbReference type="ARBA" id="ARBA00022989"/>
    </source>
</evidence>
<dbReference type="AlphaFoldDB" id="A0A401ZFV5"/>
<evidence type="ECO:0000259" key="11">
    <source>
        <dbReference type="Pfam" id="PF13490"/>
    </source>
</evidence>
<evidence type="ECO:0000256" key="8">
    <source>
        <dbReference type="ARBA" id="ARBA00030803"/>
    </source>
</evidence>
<gene>
    <name evidence="12" type="ORF">KDAU_30120</name>
</gene>
<dbReference type="InterPro" id="IPR041916">
    <property type="entry name" value="Anti_sigma_zinc_sf"/>
</dbReference>
<dbReference type="InterPro" id="IPR018764">
    <property type="entry name" value="RskA_C"/>
</dbReference>
<keyword evidence="13" id="KW-1185">Reference proteome</keyword>
<evidence type="ECO:0000256" key="4">
    <source>
        <dbReference type="ARBA" id="ARBA00022692"/>
    </source>
</evidence>
<dbReference type="RefSeq" id="WP_126599628.1">
    <property type="nucleotide sequence ID" value="NZ_BIFQ01000001.1"/>
</dbReference>
<dbReference type="GO" id="GO:0006417">
    <property type="term" value="P:regulation of translation"/>
    <property type="evidence" value="ECO:0007669"/>
    <property type="project" value="TreeGrafter"/>
</dbReference>